<dbReference type="Proteomes" id="UP000184128">
    <property type="component" value="Unassembled WGS sequence"/>
</dbReference>
<keyword evidence="4 7" id="KW-0812">Transmembrane</keyword>
<evidence type="ECO:0000256" key="7">
    <source>
        <dbReference type="RuleBase" id="RU363032"/>
    </source>
</evidence>
<feature type="transmembrane region" description="Helical" evidence="7">
    <location>
        <begin position="26"/>
        <end position="44"/>
    </location>
</feature>
<feature type="transmembrane region" description="Helical" evidence="7">
    <location>
        <begin position="233"/>
        <end position="255"/>
    </location>
</feature>
<dbReference type="PANTHER" id="PTHR30193:SF37">
    <property type="entry name" value="INNER MEMBRANE ABC TRANSPORTER PERMEASE PROTEIN YCJO"/>
    <property type="match status" value="1"/>
</dbReference>
<protein>
    <submittedName>
        <fullName evidence="9">Multiple sugar transport system permease protein</fullName>
    </submittedName>
</protein>
<dbReference type="GO" id="GO:0055085">
    <property type="term" value="P:transmembrane transport"/>
    <property type="evidence" value="ECO:0007669"/>
    <property type="project" value="InterPro"/>
</dbReference>
<proteinExistence type="inferred from homology"/>
<gene>
    <name evidence="9" type="ORF">SAMN02745249_00010</name>
</gene>
<evidence type="ECO:0000256" key="6">
    <source>
        <dbReference type="ARBA" id="ARBA00023136"/>
    </source>
</evidence>
<dbReference type="STRING" id="1121025.SAMN02745249_00010"/>
<evidence type="ECO:0000256" key="5">
    <source>
        <dbReference type="ARBA" id="ARBA00022989"/>
    </source>
</evidence>
<keyword evidence="6 7" id="KW-0472">Membrane</keyword>
<evidence type="ECO:0000313" key="9">
    <source>
        <dbReference type="EMBL" id="SHE27152.1"/>
    </source>
</evidence>
<evidence type="ECO:0000256" key="4">
    <source>
        <dbReference type="ARBA" id="ARBA00022692"/>
    </source>
</evidence>
<dbReference type="GO" id="GO:0005886">
    <property type="term" value="C:plasma membrane"/>
    <property type="evidence" value="ECO:0007669"/>
    <property type="project" value="UniProtKB-SubCell"/>
</dbReference>
<dbReference type="PANTHER" id="PTHR30193">
    <property type="entry name" value="ABC TRANSPORTER PERMEASE PROTEIN"/>
    <property type="match status" value="1"/>
</dbReference>
<name>A0A1M4S4K9_9LACT</name>
<organism evidence="9 10">
    <name type="scientific">Atopostipes suicloacalis DSM 15692</name>
    <dbReference type="NCBI Taxonomy" id="1121025"/>
    <lineage>
        <taxon>Bacteria</taxon>
        <taxon>Bacillati</taxon>
        <taxon>Bacillota</taxon>
        <taxon>Bacilli</taxon>
        <taxon>Lactobacillales</taxon>
        <taxon>Carnobacteriaceae</taxon>
        <taxon>Atopostipes</taxon>
    </lineage>
</organism>
<dbReference type="OrthoDB" id="2168559at2"/>
<feature type="transmembrane region" description="Helical" evidence="7">
    <location>
        <begin position="282"/>
        <end position="307"/>
    </location>
</feature>
<sequence>MNSELQKEGKGKTLQKKASIKDVNKYAYYFLAPFFITYAIFNLYPTLYTIVLSFLDVSGFEIVGKFVGFQNFINLFNNNVFIQSVKNTAILWTVNFIPQITLAMILAYWFTNNRLKLKGQNLFKSLFYFPNIMTAASVAVIFYTLFSYPRGPINQILIGIGVLETPFDFFRNVFFTRGIVSFIQFWMWYGQTTLVLISGILSIDDSLYEAAIIDGATAWQSFTKITLPLIRPITLYVMITSLIGGLQMFDIPLLLTNGGPNGSVDTIMTYIYKQAFQGGRNISIASTASVVLLLITMLASLLVIIYFRRSSNTEKKE</sequence>
<keyword evidence="2 7" id="KW-0813">Transport</keyword>
<keyword evidence="9" id="KW-0762">Sugar transport</keyword>
<evidence type="ECO:0000256" key="3">
    <source>
        <dbReference type="ARBA" id="ARBA00022475"/>
    </source>
</evidence>
<keyword evidence="5 7" id="KW-1133">Transmembrane helix</keyword>
<feature type="transmembrane region" description="Helical" evidence="7">
    <location>
        <begin position="126"/>
        <end position="146"/>
    </location>
</feature>
<dbReference type="PROSITE" id="PS50928">
    <property type="entry name" value="ABC_TM1"/>
    <property type="match status" value="1"/>
</dbReference>
<dbReference type="AlphaFoldDB" id="A0A1M4S4K9"/>
<evidence type="ECO:0000313" key="10">
    <source>
        <dbReference type="Proteomes" id="UP000184128"/>
    </source>
</evidence>
<feature type="domain" description="ABC transmembrane type-1" evidence="8">
    <location>
        <begin position="85"/>
        <end position="303"/>
    </location>
</feature>
<keyword evidence="10" id="KW-1185">Reference proteome</keyword>
<evidence type="ECO:0000256" key="2">
    <source>
        <dbReference type="ARBA" id="ARBA00022448"/>
    </source>
</evidence>
<keyword evidence="3" id="KW-1003">Cell membrane</keyword>
<dbReference type="InterPro" id="IPR035906">
    <property type="entry name" value="MetI-like_sf"/>
</dbReference>
<dbReference type="Gene3D" id="1.10.3720.10">
    <property type="entry name" value="MetI-like"/>
    <property type="match status" value="1"/>
</dbReference>
<dbReference type="EMBL" id="FQUF01000002">
    <property type="protein sequence ID" value="SHE27152.1"/>
    <property type="molecule type" value="Genomic_DNA"/>
</dbReference>
<feature type="transmembrane region" description="Helical" evidence="7">
    <location>
        <begin position="89"/>
        <end position="111"/>
    </location>
</feature>
<dbReference type="RefSeq" id="WP_073294299.1">
    <property type="nucleotide sequence ID" value="NZ_FQUF01000002.1"/>
</dbReference>
<dbReference type="SUPFAM" id="SSF161098">
    <property type="entry name" value="MetI-like"/>
    <property type="match status" value="1"/>
</dbReference>
<dbReference type="InterPro" id="IPR051393">
    <property type="entry name" value="ABC_transporter_permease"/>
</dbReference>
<dbReference type="InterPro" id="IPR000515">
    <property type="entry name" value="MetI-like"/>
</dbReference>
<evidence type="ECO:0000256" key="1">
    <source>
        <dbReference type="ARBA" id="ARBA00004651"/>
    </source>
</evidence>
<dbReference type="CDD" id="cd06261">
    <property type="entry name" value="TM_PBP2"/>
    <property type="match status" value="1"/>
</dbReference>
<comment type="similarity">
    <text evidence="7">Belongs to the binding-protein-dependent transport system permease family.</text>
</comment>
<dbReference type="Pfam" id="PF00528">
    <property type="entry name" value="BPD_transp_1"/>
    <property type="match status" value="1"/>
</dbReference>
<accession>A0A1M4S4K9</accession>
<evidence type="ECO:0000259" key="8">
    <source>
        <dbReference type="PROSITE" id="PS50928"/>
    </source>
</evidence>
<comment type="subcellular location">
    <subcellularLocation>
        <location evidence="1 7">Cell membrane</location>
        <topology evidence="1 7">Multi-pass membrane protein</topology>
    </subcellularLocation>
</comment>
<reference evidence="9 10" key="1">
    <citation type="submission" date="2016-11" db="EMBL/GenBank/DDBJ databases">
        <authorList>
            <person name="Jaros S."/>
            <person name="Januszkiewicz K."/>
            <person name="Wedrychowicz H."/>
        </authorList>
    </citation>
    <scope>NUCLEOTIDE SEQUENCE [LARGE SCALE GENOMIC DNA]</scope>
    <source>
        <strain evidence="9 10">DSM 15692</strain>
    </source>
</reference>